<feature type="transmembrane region" description="Helical" evidence="7">
    <location>
        <begin position="178"/>
        <end position="199"/>
    </location>
</feature>
<feature type="transmembrane region" description="Helical" evidence="7">
    <location>
        <begin position="54"/>
        <end position="79"/>
    </location>
</feature>
<keyword evidence="4 7" id="KW-0812">Transmembrane</keyword>
<dbReference type="OrthoDB" id="9763297at2"/>
<dbReference type="Proteomes" id="UP000001683">
    <property type="component" value="Chromosome"/>
</dbReference>
<dbReference type="EMBL" id="CP001034">
    <property type="protein sequence ID" value="ACB85409.1"/>
    <property type="molecule type" value="Genomic_DNA"/>
</dbReference>
<dbReference type="Pfam" id="PF05977">
    <property type="entry name" value="MFS_3"/>
    <property type="match status" value="1"/>
</dbReference>
<dbReference type="SUPFAM" id="SSF103473">
    <property type="entry name" value="MFS general substrate transporter"/>
    <property type="match status" value="1"/>
</dbReference>
<name>B2A5Z2_NATTJ</name>
<dbReference type="GO" id="GO:0005886">
    <property type="term" value="C:plasma membrane"/>
    <property type="evidence" value="ECO:0007669"/>
    <property type="project" value="UniProtKB-SubCell"/>
</dbReference>
<reference evidence="9 10" key="2">
    <citation type="journal article" date="2011" name="J. Bacteriol.">
        <title>Complete genome sequence of the anaerobic, halophilic alkalithermophile Natranaerobius thermophilus JW/NM-WN-LF.</title>
        <authorList>
            <person name="Zhao B."/>
            <person name="Mesbah N.M."/>
            <person name="Dalin E."/>
            <person name="Goodwin L."/>
            <person name="Nolan M."/>
            <person name="Pitluck S."/>
            <person name="Chertkov O."/>
            <person name="Brettin T.S."/>
            <person name="Han J."/>
            <person name="Larimer F.W."/>
            <person name="Land M.L."/>
            <person name="Hauser L."/>
            <person name="Kyrpides N."/>
            <person name="Wiegel J."/>
        </authorList>
    </citation>
    <scope>NUCLEOTIDE SEQUENCE [LARGE SCALE GENOMIC DNA]</scope>
    <source>
        <strain evidence="10">ATCC BAA-1301 / DSM 18059 / JW/NM-WN-LF</strain>
    </source>
</reference>
<dbReference type="InterPro" id="IPR020846">
    <property type="entry name" value="MFS_dom"/>
</dbReference>
<feature type="domain" description="Major facilitator superfamily (MFS) profile" evidence="8">
    <location>
        <begin position="21"/>
        <end position="402"/>
    </location>
</feature>
<evidence type="ECO:0000256" key="7">
    <source>
        <dbReference type="SAM" id="Phobius"/>
    </source>
</evidence>
<feature type="transmembrane region" description="Helical" evidence="7">
    <location>
        <begin position="350"/>
        <end position="375"/>
    </location>
</feature>
<feature type="transmembrane region" description="Helical" evidence="7">
    <location>
        <begin position="263"/>
        <end position="283"/>
    </location>
</feature>
<dbReference type="InterPro" id="IPR036259">
    <property type="entry name" value="MFS_trans_sf"/>
</dbReference>
<keyword evidence="10" id="KW-1185">Reference proteome</keyword>
<evidence type="ECO:0000256" key="4">
    <source>
        <dbReference type="ARBA" id="ARBA00022692"/>
    </source>
</evidence>
<keyword evidence="6 7" id="KW-0472">Membrane</keyword>
<feature type="transmembrane region" description="Helical" evidence="7">
    <location>
        <begin position="149"/>
        <end position="172"/>
    </location>
</feature>
<feature type="transmembrane region" description="Helical" evidence="7">
    <location>
        <begin position="314"/>
        <end position="338"/>
    </location>
</feature>
<sequence length="415" mass="44719">MKGVEPVKGLGGYSWVLENRLFYWFWLAKAISSLGAVFFRLTILITITEMTDSAMALGLVLGVQALPSLFMSPLAGVLVDRLNKKIVLIVLDILRASLMLLAIFIVNDLIPVIIIVAIMGVCTTVRQATDMAILPALVEQKDYMAATGLLRGTLQIMQLVGPGIAGILIDIFGLQTVFGVNSLAFLFSGLFLLFLPIFLEQDSRETFNLKKEITEGLVAIKGSRVLISMLALYCAVSIFAGGTGVLMVDYIQNILQASPYQLGVVQSVLALGAILANLVAGYFGNQAPRFHLLLGATFGIGIVNLIFFTDPGMIILGIWAFIIGACDGMNEAPFYSLIIDYSPDEVRGRIMSFVNALIRLTAIISLGLAGIFAGWFGSANVIGASGIILLLLGMVILMGDGRKVLSRKDEQLDSR</sequence>
<dbReference type="CDD" id="cd06173">
    <property type="entry name" value="MFS_MefA_like"/>
    <property type="match status" value="1"/>
</dbReference>
<dbReference type="InterPro" id="IPR010290">
    <property type="entry name" value="TM_effector"/>
</dbReference>
<protein>
    <submittedName>
        <fullName evidence="9">Major facilitator superfamily MFS_1</fullName>
    </submittedName>
</protein>
<evidence type="ECO:0000256" key="5">
    <source>
        <dbReference type="ARBA" id="ARBA00022989"/>
    </source>
</evidence>
<dbReference type="STRING" id="457570.Nther_1837"/>
<dbReference type="GO" id="GO:0022857">
    <property type="term" value="F:transmembrane transporter activity"/>
    <property type="evidence" value="ECO:0007669"/>
    <property type="project" value="InterPro"/>
</dbReference>
<evidence type="ECO:0000256" key="1">
    <source>
        <dbReference type="ARBA" id="ARBA00004651"/>
    </source>
</evidence>
<dbReference type="PANTHER" id="PTHR43266">
    <property type="entry name" value="MACROLIDE-EFFLUX PROTEIN"/>
    <property type="match status" value="1"/>
</dbReference>
<feature type="transmembrane region" description="Helical" evidence="7">
    <location>
        <begin position="381"/>
        <end position="399"/>
    </location>
</feature>
<comment type="subcellular location">
    <subcellularLocation>
        <location evidence="1">Cell membrane</location>
        <topology evidence="1">Multi-pass membrane protein</topology>
    </subcellularLocation>
</comment>
<keyword evidence="3" id="KW-1003">Cell membrane</keyword>
<proteinExistence type="predicted"/>
<dbReference type="HOGENOM" id="CLU_034180_16_1_9"/>
<dbReference type="eggNOG" id="COG2814">
    <property type="taxonomic scope" value="Bacteria"/>
</dbReference>
<evidence type="ECO:0000256" key="2">
    <source>
        <dbReference type="ARBA" id="ARBA00022448"/>
    </source>
</evidence>
<dbReference type="RefSeq" id="WP_012448274.1">
    <property type="nucleotide sequence ID" value="NC_010718.1"/>
</dbReference>
<evidence type="ECO:0000259" key="8">
    <source>
        <dbReference type="PROSITE" id="PS50850"/>
    </source>
</evidence>
<dbReference type="KEGG" id="nth:Nther_1837"/>
<evidence type="ECO:0000313" key="10">
    <source>
        <dbReference type="Proteomes" id="UP000001683"/>
    </source>
</evidence>
<feature type="transmembrane region" description="Helical" evidence="7">
    <location>
        <begin position="290"/>
        <end position="308"/>
    </location>
</feature>
<dbReference type="PROSITE" id="PS50850">
    <property type="entry name" value="MFS"/>
    <property type="match status" value="1"/>
</dbReference>
<evidence type="ECO:0000313" key="9">
    <source>
        <dbReference type="EMBL" id="ACB85409.1"/>
    </source>
</evidence>
<keyword evidence="5 7" id="KW-1133">Transmembrane helix</keyword>
<dbReference type="AlphaFoldDB" id="B2A5Z2"/>
<organism evidence="9 10">
    <name type="scientific">Natranaerobius thermophilus (strain ATCC BAA-1301 / DSM 18059 / JW/NM-WN-LF)</name>
    <dbReference type="NCBI Taxonomy" id="457570"/>
    <lineage>
        <taxon>Bacteria</taxon>
        <taxon>Bacillati</taxon>
        <taxon>Bacillota</taxon>
        <taxon>Clostridia</taxon>
        <taxon>Natranaerobiales</taxon>
        <taxon>Natranaerobiaceae</taxon>
        <taxon>Natranaerobius</taxon>
    </lineage>
</organism>
<dbReference type="Gene3D" id="1.20.1250.20">
    <property type="entry name" value="MFS general substrate transporter like domains"/>
    <property type="match status" value="1"/>
</dbReference>
<reference evidence="9 10" key="1">
    <citation type="submission" date="2008-04" db="EMBL/GenBank/DDBJ databases">
        <title>Complete sequence of chromosome of Natranaerobius thermophilus JW/NM-WN-LF.</title>
        <authorList>
            <consortium name="US DOE Joint Genome Institute"/>
            <person name="Copeland A."/>
            <person name="Lucas S."/>
            <person name="Lapidus A."/>
            <person name="Glavina del Rio T."/>
            <person name="Dalin E."/>
            <person name="Tice H."/>
            <person name="Bruce D."/>
            <person name="Goodwin L."/>
            <person name="Pitluck S."/>
            <person name="Chertkov O."/>
            <person name="Brettin T."/>
            <person name="Detter J.C."/>
            <person name="Han C."/>
            <person name="Kuske C.R."/>
            <person name="Schmutz J."/>
            <person name="Larimer F."/>
            <person name="Land M."/>
            <person name="Hauser L."/>
            <person name="Kyrpides N."/>
            <person name="Lykidis A."/>
            <person name="Mesbah N.M."/>
            <person name="Wiegel J."/>
        </authorList>
    </citation>
    <scope>NUCLEOTIDE SEQUENCE [LARGE SCALE GENOMIC DNA]</scope>
    <source>
        <strain evidence="10">ATCC BAA-1301 / DSM 18059 / JW/NM-WN-LF</strain>
    </source>
</reference>
<dbReference type="FunCoup" id="B2A5Z2">
    <property type="interactions" value="129"/>
</dbReference>
<keyword evidence="2" id="KW-0813">Transport</keyword>
<gene>
    <name evidence="9" type="ordered locus">Nther_1837</name>
</gene>
<evidence type="ECO:0000256" key="6">
    <source>
        <dbReference type="ARBA" id="ARBA00023136"/>
    </source>
</evidence>
<accession>B2A5Z2</accession>
<feature type="transmembrane region" description="Helical" evidence="7">
    <location>
        <begin position="230"/>
        <end position="251"/>
    </location>
</feature>
<dbReference type="InParanoid" id="B2A5Z2"/>
<evidence type="ECO:0000256" key="3">
    <source>
        <dbReference type="ARBA" id="ARBA00022475"/>
    </source>
</evidence>
<dbReference type="PANTHER" id="PTHR43266:SF2">
    <property type="entry name" value="MAJOR FACILITATOR SUPERFAMILY (MFS) PROFILE DOMAIN-CONTAINING PROTEIN"/>
    <property type="match status" value="1"/>
</dbReference>
<feature type="transmembrane region" description="Helical" evidence="7">
    <location>
        <begin position="21"/>
        <end position="48"/>
    </location>
</feature>